<dbReference type="EMBL" id="LC707859">
    <property type="protein sequence ID" value="BDI12840.1"/>
    <property type="molecule type" value="Genomic_DNA"/>
</dbReference>
<dbReference type="InterPro" id="IPR051289">
    <property type="entry name" value="LAGLIDADG_Endonuclease"/>
</dbReference>
<dbReference type="PANTHER" id="PTHR36181:SF2">
    <property type="entry name" value="INTRON-ENCODED ENDONUCLEASE AI3-RELATED"/>
    <property type="match status" value="1"/>
</dbReference>
<dbReference type="AlphaFoldDB" id="A0A9N7QB93"/>
<dbReference type="Proteomes" id="UP000703269">
    <property type="component" value="Mitochondrion MT"/>
</dbReference>
<feature type="non-terminal residue" evidence="3">
    <location>
        <position position="1"/>
    </location>
</feature>
<reference evidence="3" key="1">
    <citation type="submission" date="2022-04" db="EMBL/GenBank/DDBJ databases">
        <title>The complete mitochondrial genome of the white-rot fungus Phanerochaete sordida YK-624.</title>
        <authorList>
            <person name="Mori T."/>
            <person name="Dohra H."/>
            <person name="Hirai H."/>
            <person name="Kawagishi H."/>
        </authorList>
    </citation>
    <scope>NUCLEOTIDE SEQUENCE</scope>
    <source>
        <strain evidence="3">YK-624</strain>
    </source>
</reference>
<proteinExistence type="predicted"/>
<evidence type="ECO:0000313" key="4">
    <source>
        <dbReference type="Proteomes" id="UP000703269"/>
    </source>
</evidence>
<name>A0A9N7QB93_9APHY</name>
<keyword evidence="4" id="KW-1185">Reference proteome</keyword>
<organism evidence="3 4">
    <name type="scientific">Phanerochaete sordida</name>
    <dbReference type="NCBI Taxonomy" id="48140"/>
    <lineage>
        <taxon>Eukaryota</taxon>
        <taxon>Fungi</taxon>
        <taxon>Dikarya</taxon>
        <taxon>Basidiomycota</taxon>
        <taxon>Agaricomycotina</taxon>
        <taxon>Agaricomycetes</taxon>
        <taxon>Polyporales</taxon>
        <taxon>Phanerochaetaceae</taxon>
        <taxon>Phanerochaete</taxon>
    </lineage>
</organism>
<dbReference type="InterPro" id="IPR004860">
    <property type="entry name" value="LAGLIDADG_dom"/>
</dbReference>
<dbReference type="SUPFAM" id="SSF55608">
    <property type="entry name" value="Homing endonucleases"/>
    <property type="match status" value="2"/>
</dbReference>
<dbReference type="GO" id="GO:0004519">
    <property type="term" value="F:endonuclease activity"/>
    <property type="evidence" value="ECO:0007669"/>
    <property type="project" value="InterPro"/>
</dbReference>
<dbReference type="Pfam" id="PF00961">
    <property type="entry name" value="LAGLIDADG_1"/>
    <property type="match status" value="2"/>
</dbReference>
<dbReference type="Gene3D" id="3.10.28.10">
    <property type="entry name" value="Homing endonucleases"/>
    <property type="match status" value="2"/>
</dbReference>
<geneLocation type="mitochondrion" evidence="3"/>
<dbReference type="PANTHER" id="PTHR36181">
    <property type="entry name" value="INTRON-ENCODED ENDONUCLEASE AI3-RELATED"/>
    <property type="match status" value="1"/>
</dbReference>
<evidence type="ECO:0000256" key="1">
    <source>
        <dbReference type="ARBA" id="ARBA00002670"/>
    </source>
</evidence>
<comment type="function">
    <text evidence="1">Mitochondrial DNA endonuclease involved in intron homing.</text>
</comment>
<protein>
    <recommendedName>
        <fullName evidence="2">Homing endonuclease LAGLIDADG domain-containing protein</fullName>
    </recommendedName>
</protein>
<sequence>SMINKKTIYDFYLLQSSITSLGLFELKKEENQINNYIEPFFVGLLEGEGTITTDLGTSKKYIRVRIVIALKNEKNNQIMLNKIQEIIGGRVVIERKNKYVTWIASSQSDVNKVLFIIARYPLLTIRKQCQLEFAKNCLLYKDFDNFNLNRKNMYKNKKDILDILNKNTEIKLPFYFKPWLSGFIEAEGNFNLVFNLKGYLRKSAFSIGQLDELHILNMIKFYFQGPEAENKITKDKKKINFKGNTIDSDYYRLSLYNALSRKLIFEHFEKYPLIGEKKLSYSKFFEYHNQNLNK</sequence>
<dbReference type="InterPro" id="IPR027434">
    <property type="entry name" value="Homing_endonucl"/>
</dbReference>
<evidence type="ECO:0000313" key="3">
    <source>
        <dbReference type="EMBL" id="BDI12840.1"/>
    </source>
</evidence>
<evidence type="ECO:0000259" key="2">
    <source>
        <dbReference type="Pfam" id="PF00961"/>
    </source>
</evidence>
<feature type="domain" description="Homing endonuclease LAGLIDADG" evidence="2">
    <location>
        <begin position="180"/>
        <end position="287"/>
    </location>
</feature>
<keyword evidence="3" id="KW-0496">Mitochondrion</keyword>
<feature type="domain" description="Homing endonuclease LAGLIDADG" evidence="2">
    <location>
        <begin position="42"/>
        <end position="136"/>
    </location>
</feature>
<dbReference type="GO" id="GO:0005739">
    <property type="term" value="C:mitochondrion"/>
    <property type="evidence" value="ECO:0007669"/>
    <property type="project" value="UniProtKB-ARBA"/>
</dbReference>
<accession>A0A9N7QB93</accession>